<dbReference type="GeneID" id="6190106"/>
<evidence type="ECO:0000313" key="2">
    <source>
        <dbReference type="EMBL" id="CAP66648.1"/>
    </source>
</evidence>
<evidence type="ECO:0000313" key="3">
    <source>
        <dbReference type="EMBL" id="CDP28384.1"/>
    </source>
</evidence>
<dbReference type="KEGG" id="pan:PODANSg3010"/>
<dbReference type="OrthoDB" id="4576088at2759"/>
<dbReference type="EMBL" id="FO904939">
    <property type="protein sequence ID" value="CDP28384.1"/>
    <property type="molecule type" value="Genomic_DNA"/>
</dbReference>
<keyword evidence="4" id="KW-1185">Reference proteome</keyword>
<sequence length="341" mass="38370">MSTDNTITTTSPDRLGPHGRYRPGRALTLFKHRAPGPWGTHYNGEPPRRYSHVGHNHQQHPGPQSSSLTDRINFALDNPPPPMETKPIDFGDIYEITIPQDIATRKFNDLENEGGPHVVICYMDNKPNNTSVAKIYDGFNGSFNFEVETHVPERTARWVRMVLMDHYKGAETMEKIGRARTIDGTVDHGMLPDEKTRLDIPRKVSEASNKMWWNVEIGVNALGLGKVLILSDGSVKLFGFTCAFVYRWVDQDVFAHPYHRGDRAMMGLPAERLKPESPIILGWPDRGTGALGPEVALRRWVPERWLGNVNLAAGRLLNTFSDLKGEGFMPLPPWLFPAEVS</sequence>
<dbReference type="AlphaFoldDB" id="B2AR70"/>
<evidence type="ECO:0000256" key="1">
    <source>
        <dbReference type="SAM" id="MobiDB-lite"/>
    </source>
</evidence>
<feature type="region of interest" description="Disordered" evidence="1">
    <location>
        <begin position="37"/>
        <end position="68"/>
    </location>
</feature>
<organism evidence="2">
    <name type="scientific">Podospora anserina (strain S / ATCC MYA-4624 / DSM 980 / FGSC 10383)</name>
    <name type="common">Pleurage anserina</name>
    <dbReference type="NCBI Taxonomy" id="515849"/>
    <lineage>
        <taxon>Eukaryota</taxon>
        <taxon>Fungi</taxon>
        <taxon>Dikarya</taxon>
        <taxon>Ascomycota</taxon>
        <taxon>Pezizomycotina</taxon>
        <taxon>Sordariomycetes</taxon>
        <taxon>Sordariomycetidae</taxon>
        <taxon>Sordariales</taxon>
        <taxon>Podosporaceae</taxon>
        <taxon>Podospora</taxon>
        <taxon>Podospora anserina</taxon>
    </lineage>
</organism>
<reference evidence="2 4" key="1">
    <citation type="journal article" date="2008" name="Genome Biol.">
        <title>The genome sequence of the model ascomycete fungus Podospora anserina.</title>
        <authorList>
            <person name="Espagne E."/>
            <person name="Lespinet O."/>
            <person name="Malagnac F."/>
            <person name="Da Silva C."/>
            <person name="Jaillon O."/>
            <person name="Porcel B.M."/>
            <person name="Couloux A."/>
            <person name="Aury J.-M."/>
            <person name="Segurens B."/>
            <person name="Poulain J."/>
            <person name="Anthouard V."/>
            <person name="Grossetete S."/>
            <person name="Khalili H."/>
            <person name="Coppin E."/>
            <person name="Dequard-Chablat M."/>
            <person name="Picard M."/>
            <person name="Contamine V."/>
            <person name="Arnaise S."/>
            <person name="Bourdais A."/>
            <person name="Berteaux-Lecellier V."/>
            <person name="Gautheret D."/>
            <person name="de Vries R.P."/>
            <person name="Battaglia E."/>
            <person name="Coutinho P.M."/>
            <person name="Danchin E.G.J."/>
            <person name="Henrissat B."/>
            <person name="El Khoury R."/>
            <person name="Sainsard-Chanet A."/>
            <person name="Boivin A."/>
            <person name="Pinan-Lucarre B."/>
            <person name="Sellem C.H."/>
            <person name="Debuchy R."/>
            <person name="Wincker P."/>
            <person name="Weissenbach J."/>
            <person name="Silar P."/>
        </authorList>
    </citation>
    <scope>NUCLEOTIDE SEQUENCE [LARGE SCALE GENOMIC DNA]</scope>
    <source>
        <strain evidence="4">S / ATCC MYA-4624 / DSM 980 / FGSC 10383</strain>
        <strain evidence="2">S mat+</strain>
    </source>
</reference>
<dbReference type="Proteomes" id="UP000001197">
    <property type="component" value="Chromosome 4"/>
</dbReference>
<dbReference type="HOGENOM" id="CLU_814141_0_0_1"/>
<name>B2AR70_PODAN</name>
<feature type="compositionally biased region" description="Basic residues" evidence="1">
    <location>
        <begin position="49"/>
        <end position="58"/>
    </location>
</feature>
<evidence type="ECO:0000313" key="4">
    <source>
        <dbReference type="Proteomes" id="UP000001197"/>
    </source>
</evidence>
<feature type="region of interest" description="Disordered" evidence="1">
    <location>
        <begin position="1"/>
        <end position="22"/>
    </location>
</feature>
<reference evidence="2" key="2">
    <citation type="submission" date="2008-07" db="EMBL/GenBank/DDBJ databases">
        <authorList>
            <person name="Genoscope - CEA"/>
        </authorList>
    </citation>
    <scope>NUCLEOTIDE SEQUENCE</scope>
    <source>
        <strain evidence="2">S mat+</strain>
    </source>
</reference>
<protein>
    <submittedName>
        <fullName evidence="2">Podospora anserina S mat+ genomic DNA chromosome 4, supercontig 4</fullName>
    </submittedName>
</protein>
<dbReference type="VEuPathDB" id="FungiDB:PODANS_4_8455"/>
<reference evidence="3" key="4">
    <citation type="submission" date="2015-04" db="EMBL/GenBank/DDBJ databases">
        <title>Maintaining two mating types: Structure of the mating type locus and its role in heterokaryosis in Podospora anserina.</title>
        <authorList>
            <person name="Grognet P."/>
            <person name="Bidard F."/>
            <person name="Kuchly C."/>
            <person name="Chan Ho Tong L."/>
            <person name="Coppin E."/>
            <person name="Ait Benkhali J."/>
            <person name="Couloux A."/>
            <person name="Wincker P."/>
            <person name="Debuchy R."/>
            <person name="Silar P."/>
        </authorList>
    </citation>
    <scope>NUCLEOTIDE SEQUENCE</scope>
</reference>
<accession>B2AR70</accession>
<dbReference type="RefSeq" id="XP_001905982.1">
    <property type="nucleotide sequence ID" value="XM_001905947.1"/>
</dbReference>
<feature type="compositionally biased region" description="Polar residues" evidence="1">
    <location>
        <begin position="59"/>
        <end position="68"/>
    </location>
</feature>
<proteinExistence type="predicted"/>
<dbReference type="EMBL" id="CU633895">
    <property type="protein sequence ID" value="CAP66648.1"/>
    <property type="molecule type" value="Genomic_DNA"/>
</dbReference>
<reference evidence="4" key="3">
    <citation type="journal article" date="2014" name="Genetics">
        <title>Maintaining two mating types: Structure of the mating type locus and its role in heterokaryosis in Podospora anserina.</title>
        <authorList>
            <person name="Grognet P."/>
            <person name="Bidard F."/>
            <person name="Kuchly C."/>
            <person name="Tong L.C.H."/>
            <person name="Coppin E."/>
            <person name="Benkhali J.A."/>
            <person name="Couloux A."/>
            <person name="Wincker P."/>
            <person name="Debuchy R."/>
            <person name="Silar P."/>
        </authorList>
    </citation>
    <scope>GENOME REANNOTATION</scope>
    <source>
        <strain evidence="4">S / ATCC MYA-4624 / DSM 980 / FGSC 10383</strain>
    </source>
</reference>
<gene>
    <name evidence="2" type="ORF">PODANS_4_8455</name>
</gene>
<feature type="compositionally biased region" description="Polar residues" evidence="1">
    <location>
        <begin position="1"/>
        <end position="12"/>
    </location>
</feature>